<proteinExistence type="predicted"/>
<dbReference type="PANTHER" id="PTHR38601:SF1">
    <property type="entry name" value="HYDROGENASE-4 COMPONENT E"/>
    <property type="match status" value="1"/>
</dbReference>
<protein>
    <recommendedName>
        <fullName evidence="10">Hydrogenase</fullName>
    </recommendedName>
</protein>
<accession>A0A1E7KXU5</accession>
<dbReference type="RefSeq" id="WP_244900698.1">
    <property type="nucleotide sequence ID" value="NZ_LJGW01000406.1"/>
</dbReference>
<keyword evidence="4 7" id="KW-1133">Transmembrane helix</keyword>
<evidence type="ECO:0000256" key="5">
    <source>
        <dbReference type="ARBA" id="ARBA00023136"/>
    </source>
</evidence>
<feature type="region of interest" description="Disordered" evidence="6">
    <location>
        <begin position="86"/>
        <end position="131"/>
    </location>
</feature>
<evidence type="ECO:0000256" key="4">
    <source>
        <dbReference type="ARBA" id="ARBA00022989"/>
    </source>
</evidence>
<evidence type="ECO:0000256" key="2">
    <source>
        <dbReference type="ARBA" id="ARBA00022475"/>
    </source>
</evidence>
<evidence type="ECO:0000256" key="7">
    <source>
        <dbReference type="SAM" id="Phobius"/>
    </source>
</evidence>
<feature type="transmembrane region" description="Helical" evidence="7">
    <location>
        <begin position="33"/>
        <end position="54"/>
    </location>
</feature>
<evidence type="ECO:0000313" key="9">
    <source>
        <dbReference type="Proteomes" id="UP000176005"/>
    </source>
</evidence>
<dbReference type="Proteomes" id="UP000176005">
    <property type="component" value="Unassembled WGS sequence"/>
</dbReference>
<feature type="transmembrane region" description="Helical" evidence="7">
    <location>
        <begin position="179"/>
        <end position="197"/>
    </location>
</feature>
<keyword evidence="5 7" id="KW-0472">Membrane</keyword>
<evidence type="ECO:0000313" key="8">
    <source>
        <dbReference type="EMBL" id="OEV08711.1"/>
    </source>
</evidence>
<comment type="caution">
    <text evidence="8">The sequence shown here is derived from an EMBL/GenBank/DDBJ whole genome shotgun (WGS) entry which is preliminary data.</text>
</comment>
<comment type="subcellular location">
    <subcellularLocation>
        <location evidence="1">Cell membrane</location>
        <topology evidence="1">Multi-pass membrane protein</topology>
    </subcellularLocation>
</comment>
<feature type="compositionally biased region" description="Basic and acidic residues" evidence="6">
    <location>
        <begin position="114"/>
        <end position="131"/>
    </location>
</feature>
<feature type="transmembrane region" description="Helical" evidence="7">
    <location>
        <begin position="204"/>
        <end position="224"/>
    </location>
</feature>
<feature type="transmembrane region" description="Helical" evidence="7">
    <location>
        <begin position="60"/>
        <end position="79"/>
    </location>
</feature>
<evidence type="ECO:0000256" key="3">
    <source>
        <dbReference type="ARBA" id="ARBA00022692"/>
    </source>
</evidence>
<feature type="transmembrane region" description="Helical" evidence="7">
    <location>
        <begin position="230"/>
        <end position="250"/>
    </location>
</feature>
<evidence type="ECO:0000256" key="6">
    <source>
        <dbReference type="SAM" id="MobiDB-lite"/>
    </source>
</evidence>
<dbReference type="AlphaFoldDB" id="A0A1E7KXU5"/>
<dbReference type="EMBL" id="LJGW01000406">
    <property type="protein sequence ID" value="OEV08711.1"/>
    <property type="molecule type" value="Genomic_DNA"/>
</dbReference>
<gene>
    <name evidence="8" type="ORF">AN218_25250</name>
</gene>
<feature type="transmembrane region" description="Helical" evidence="7">
    <location>
        <begin position="6"/>
        <end position="26"/>
    </location>
</feature>
<dbReference type="GO" id="GO:0005886">
    <property type="term" value="C:plasma membrane"/>
    <property type="evidence" value="ECO:0007669"/>
    <property type="project" value="UniProtKB-SubCell"/>
</dbReference>
<name>A0A1E7KXU5_9ACTN</name>
<dbReference type="PATRIC" id="fig|518642.10.peg.5538"/>
<organism evidence="8 9">
    <name type="scientific">Streptomyces nanshensis</name>
    <dbReference type="NCBI Taxonomy" id="518642"/>
    <lineage>
        <taxon>Bacteria</taxon>
        <taxon>Bacillati</taxon>
        <taxon>Actinomycetota</taxon>
        <taxon>Actinomycetes</taxon>
        <taxon>Kitasatosporales</taxon>
        <taxon>Streptomycetaceae</taxon>
        <taxon>Streptomyces</taxon>
    </lineage>
</organism>
<reference evidence="8 9" key="1">
    <citation type="journal article" date="2016" name="Front. Microbiol.">
        <title>Comparative Genomics Analysis of Streptomyces Species Reveals Their Adaptation to the Marine Environment and Their Diversity at the Genomic Level.</title>
        <authorList>
            <person name="Tian X."/>
            <person name="Zhang Z."/>
            <person name="Yang T."/>
            <person name="Chen M."/>
            <person name="Li J."/>
            <person name="Chen F."/>
            <person name="Yang J."/>
            <person name="Li W."/>
            <person name="Zhang B."/>
            <person name="Zhang Z."/>
            <person name="Wu J."/>
            <person name="Zhang C."/>
            <person name="Long L."/>
            <person name="Xiao J."/>
        </authorList>
    </citation>
    <scope>NUCLEOTIDE SEQUENCE [LARGE SCALE GENOMIC DNA]</scope>
    <source>
        <strain evidence="8 9">SCSIO 10429</strain>
    </source>
</reference>
<keyword evidence="3 7" id="KW-0812">Transmembrane</keyword>
<evidence type="ECO:0008006" key="10">
    <source>
        <dbReference type="Google" id="ProtNLM"/>
    </source>
</evidence>
<dbReference type="InterPro" id="IPR038730">
    <property type="entry name" value="HyfE-like"/>
</dbReference>
<evidence type="ECO:0000256" key="1">
    <source>
        <dbReference type="ARBA" id="ARBA00004651"/>
    </source>
</evidence>
<keyword evidence="2" id="KW-1003">Cell membrane</keyword>
<feature type="transmembrane region" description="Helical" evidence="7">
    <location>
        <begin position="147"/>
        <end position="167"/>
    </location>
</feature>
<keyword evidence="9" id="KW-1185">Reference proteome</keyword>
<dbReference type="PANTHER" id="PTHR38601">
    <property type="entry name" value="HYDROGENASE-4 COMPONENT E"/>
    <property type="match status" value="1"/>
</dbReference>
<sequence length="271" mass="28898">MSDSVFTQLLDLACGAFLLTAVVVLWRRELSVIVDVFALQGVALATVPLLIGWHEGRWDLAAVAAGIAVLRAGILPHLMRRALTATTAPPHADEDEDDGASYGTNGPYGTASWDRTDGAHSPERTDRTDGTHRYRADAGEARETQPLVNVAASLLTAALLTLLAYAVSRPLIALDPSPATRALPVGLAVVLIGFFVLTTRRRALSQVVGFLLLDNGITAIAFLATSGVPLIVELGVSFDVLLAVLVLQILTTRMRTAFGTTDLDDLRELHD</sequence>